<evidence type="ECO:0000313" key="3">
    <source>
        <dbReference type="WBParaSite" id="GPUH_0001881301-mRNA-1"/>
    </source>
</evidence>
<gene>
    <name evidence="1" type="ORF">GPUH_LOCUS18789</name>
</gene>
<proteinExistence type="predicted"/>
<sequence>MVLFWPSVIFPFQHVEDLLPALLKVYSNLPHLKWIDDGALNRQDKIPVQEQFALCFNTILSELAAKYANVRDRIVSAQIELLSITADIIIEILYLMRVLCFIIGLFRAFGRYSNDKEHPLISAIYPPPFTIGKADGMNSQPGELDRTKGLRLTTDSENWFWSDESSPEKQEQSARFRKMLSKHGSSFILPFPRDGTPPKFKFTVAELSSFSDIALISFSFNSFDMRYSPFKVAFKVERLLRKPILDIMDVYAADIYMVSALFVHDSFWL</sequence>
<dbReference type="Proteomes" id="UP000271098">
    <property type="component" value="Unassembled WGS sequence"/>
</dbReference>
<reference evidence="1 2" key="2">
    <citation type="submission" date="2018-11" db="EMBL/GenBank/DDBJ databases">
        <authorList>
            <consortium name="Pathogen Informatics"/>
        </authorList>
    </citation>
    <scope>NUCLEOTIDE SEQUENCE [LARGE SCALE GENOMIC DNA]</scope>
</reference>
<accession>A0A183ECU7</accession>
<dbReference type="OrthoDB" id="10264149at2759"/>
<dbReference type="EMBL" id="UYRT01087351">
    <property type="protein sequence ID" value="VDN32457.1"/>
    <property type="molecule type" value="Genomic_DNA"/>
</dbReference>
<name>A0A183ECU7_9BILA</name>
<organism evidence="3">
    <name type="scientific">Gongylonema pulchrum</name>
    <dbReference type="NCBI Taxonomy" id="637853"/>
    <lineage>
        <taxon>Eukaryota</taxon>
        <taxon>Metazoa</taxon>
        <taxon>Ecdysozoa</taxon>
        <taxon>Nematoda</taxon>
        <taxon>Chromadorea</taxon>
        <taxon>Rhabditida</taxon>
        <taxon>Spirurina</taxon>
        <taxon>Spiruromorpha</taxon>
        <taxon>Spiruroidea</taxon>
        <taxon>Gongylonematidae</taxon>
        <taxon>Gongylonema</taxon>
    </lineage>
</organism>
<dbReference type="AlphaFoldDB" id="A0A183ECU7"/>
<evidence type="ECO:0000313" key="2">
    <source>
        <dbReference type="Proteomes" id="UP000271098"/>
    </source>
</evidence>
<evidence type="ECO:0000313" key="1">
    <source>
        <dbReference type="EMBL" id="VDN32457.1"/>
    </source>
</evidence>
<reference evidence="3" key="1">
    <citation type="submission" date="2016-06" db="UniProtKB">
        <authorList>
            <consortium name="WormBaseParasite"/>
        </authorList>
    </citation>
    <scope>IDENTIFICATION</scope>
</reference>
<protein>
    <submittedName>
        <fullName evidence="3">Ras-GEF domain-containing protein</fullName>
    </submittedName>
</protein>
<dbReference type="WBParaSite" id="GPUH_0001881301-mRNA-1">
    <property type="protein sequence ID" value="GPUH_0001881301-mRNA-1"/>
    <property type="gene ID" value="GPUH_0001881301"/>
</dbReference>
<keyword evidence="2" id="KW-1185">Reference proteome</keyword>